<proteinExistence type="predicted"/>
<evidence type="ECO:0000313" key="2">
    <source>
        <dbReference type="EMBL" id="KAL3868912.1"/>
    </source>
</evidence>
<evidence type="ECO:0000313" key="3">
    <source>
        <dbReference type="Proteomes" id="UP001634394"/>
    </source>
</evidence>
<reference evidence="2 3" key="1">
    <citation type="submission" date="2024-11" db="EMBL/GenBank/DDBJ databases">
        <title>Chromosome-level genome assembly of the freshwater bivalve Anodonta woodiana.</title>
        <authorList>
            <person name="Chen X."/>
        </authorList>
    </citation>
    <scope>NUCLEOTIDE SEQUENCE [LARGE SCALE GENOMIC DNA]</scope>
    <source>
        <strain evidence="2">MN2024</strain>
        <tissue evidence="2">Gills</tissue>
    </source>
</reference>
<dbReference type="InterPro" id="IPR037939">
    <property type="entry name" value="CRADD"/>
</dbReference>
<dbReference type="AlphaFoldDB" id="A0ABD3W835"/>
<dbReference type="InterPro" id="IPR011029">
    <property type="entry name" value="DEATH-like_dom_sf"/>
</dbReference>
<dbReference type="SUPFAM" id="SSF47986">
    <property type="entry name" value="DEATH domain"/>
    <property type="match status" value="2"/>
</dbReference>
<dbReference type="Proteomes" id="UP001634394">
    <property type="component" value="Unassembled WGS sequence"/>
</dbReference>
<dbReference type="EMBL" id="JBJQND010000008">
    <property type="protein sequence ID" value="KAL3868912.1"/>
    <property type="molecule type" value="Genomic_DNA"/>
</dbReference>
<comment type="caution">
    <text evidence="2">The sequence shown here is derived from an EMBL/GenBank/DDBJ whole genome shotgun (WGS) entry which is preliminary data.</text>
</comment>
<dbReference type="InterPro" id="IPR001315">
    <property type="entry name" value="CARD"/>
</dbReference>
<accession>A0ABD3W835</accession>
<evidence type="ECO:0000259" key="1">
    <source>
        <dbReference type="PROSITE" id="PS50209"/>
    </source>
</evidence>
<dbReference type="PANTHER" id="PTHR15034">
    <property type="entry name" value="DEATH DOMAIN-CONTAINING PROTEIN CRADD"/>
    <property type="match status" value="1"/>
</dbReference>
<feature type="domain" description="CARD" evidence="1">
    <location>
        <begin position="1"/>
        <end position="94"/>
    </location>
</feature>
<organism evidence="2 3">
    <name type="scientific">Sinanodonta woodiana</name>
    <name type="common">Chinese pond mussel</name>
    <name type="synonym">Anodonta woodiana</name>
    <dbReference type="NCBI Taxonomy" id="1069815"/>
    <lineage>
        <taxon>Eukaryota</taxon>
        <taxon>Metazoa</taxon>
        <taxon>Spiralia</taxon>
        <taxon>Lophotrochozoa</taxon>
        <taxon>Mollusca</taxon>
        <taxon>Bivalvia</taxon>
        <taxon>Autobranchia</taxon>
        <taxon>Heteroconchia</taxon>
        <taxon>Palaeoheterodonta</taxon>
        <taxon>Unionida</taxon>
        <taxon>Unionoidea</taxon>
        <taxon>Unionidae</taxon>
        <taxon>Unioninae</taxon>
        <taxon>Sinanodonta</taxon>
    </lineage>
</organism>
<dbReference type="Pfam" id="PF00619">
    <property type="entry name" value="CARD"/>
    <property type="match status" value="1"/>
</dbReference>
<sequence length="668" mass="77310">MEDVHQNILRKNHCCIVDTLNLSESKVLDILLEDGVISSDEQGEILSKAIKRNQNASLLSVLKSKSPSKKPFETFLKALQPEYDFIVQALRTNENKHEDCESQKDIETKCYYCLLKQNLNPNNLSHILYEKEVISDDDLEDLNKNDISRHDRVCKLLNILREHPDQEFVSKQFRSCLKAKYEHLLTAKDDDGMDLYLTCRCPNNIKAKVRRKGNSRRQTLSSELCWASYSKGRTAVDIIEKEPGQNTFNRTHKKSSTLGLNITDVCDGLKDKNGIRKGRNAPKRNLSPLLQAESYHDERINVTRRKASAVREKSEVHEPRSSKCLSKSYCQTYPSQNLLVRQIPMVLPNNNILMRKSAKLWNILYGMMARGEWDKFNSFFSEGLETFRDNADLKIQLYRSNMSACTFYRNDPAKAQEMFEKAMELVPKTSMPTWHLGRILPLKVEIYVQKMKFNDASSLLEQAHQAVTLLSPCMPTGNIYFFQGLYLSTVLRCTRRDTQSAASIVERVKRCFLTAIQHYEQDSLFAVKPIIGQVYLFLALFSLGVDYKSRYYQTHNACANDIKMAQHYLDLFESCCWEDSTNWSQMLFFIARGEQFQQMKNLKRSIDYFKDARKCSVLGNFNEHRGFIDNTIQLVEEKLKERTLIQCSQLRSSDTILQSLMELSDDSK</sequence>
<dbReference type="Gene3D" id="1.10.533.10">
    <property type="entry name" value="Death Domain, Fas"/>
    <property type="match status" value="2"/>
</dbReference>
<name>A0ABD3W835_SINWO</name>
<keyword evidence="3" id="KW-1185">Reference proteome</keyword>
<dbReference type="PANTHER" id="PTHR15034:SF5">
    <property type="entry name" value="DEATH DOMAIN-CONTAINING PROTEIN CRADD"/>
    <property type="match status" value="1"/>
</dbReference>
<protein>
    <recommendedName>
        <fullName evidence="1">CARD domain-containing protein</fullName>
    </recommendedName>
</protein>
<dbReference type="SUPFAM" id="SSF48452">
    <property type="entry name" value="TPR-like"/>
    <property type="match status" value="1"/>
</dbReference>
<dbReference type="Gene3D" id="1.25.40.10">
    <property type="entry name" value="Tetratricopeptide repeat domain"/>
    <property type="match status" value="1"/>
</dbReference>
<dbReference type="CDD" id="cd01671">
    <property type="entry name" value="CARD"/>
    <property type="match status" value="2"/>
</dbReference>
<gene>
    <name evidence="2" type="ORF">ACJMK2_041666</name>
</gene>
<dbReference type="InterPro" id="IPR011990">
    <property type="entry name" value="TPR-like_helical_dom_sf"/>
</dbReference>
<dbReference type="PROSITE" id="PS50209">
    <property type="entry name" value="CARD"/>
    <property type="match status" value="1"/>
</dbReference>